<reference evidence="3 4" key="2">
    <citation type="submission" date="2016-05" db="EMBL/GenBank/DDBJ databases">
        <authorList>
            <person name="Naeem Raeece"/>
        </authorList>
    </citation>
    <scope>NUCLEOTIDE SEQUENCE [LARGE SCALE GENOMIC DNA]</scope>
</reference>
<reference evidence="1" key="1">
    <citation type="submission" date="2016-05" db="EMBL/GenBank/DDBJ databases">
        <authorList>
            <person name="Lavstsen T."/>
            <person name="Jespersen J.S."/>
        </authorList>
    </citation>
    <scope>NUCLEOTIDE SEQUENCE [LARGE SCALE GENOMIC DNA]</scope>
</reference>
<evidence type="ECO:0000313" key="1">
    <source>
        <dbReference type="EMBL" id="SBS86490.1"/>
    </source>
</evidence>
<accession>A0A1A8W145</accession>
<protein>
    <submittedName>
        <fullName evidence="1">Uncharacterized protein</fullName>
    </submittedName>
</protein>
<evidence type="ECO:0000313" key="4">
    <source>
        <dbReference type="Proteomes" id="UP000078560"/>
    </source>
</evidence>
<dbReference type="Proteomes" id="UP000078546">
    <property type="component" value="Unassembled WGS sequence"/>
</dbReference>
<evidence type="ECO:0000313" key="3">
    <source>
        <dbReference type="Proteomes" id="UP000078546"/>
    </source>
</evidence>
<dbReference type="Proteomes" id="UP000078560">
    <property type="component" value="Unassembled WGS sequence"/>
</dbReference>
<proteinExistence type="predicted"/>
<evidence type="ECO:0000313" key="2">
    <source>
        <dbReference type="EMBL" id="SBS96904.1"/>
    </source>
</evidence>
<dbReference type="EMBL" id="FLQV01000633">
    <property type="protein sequence ID" value="SBS96904.1"/>
    <property type="molecule type" value="Genomic_DNA"/>
</dbReference>
<dbReference type="AlphaFoldDB" id="A0A1A8W145"/>
<name>A0A1A8W145_PLAOA</name>
<dbReference type="EMBL" id="FLQU01000497">
    <property type="protein sequence ID" value="SBS86490.1"/>
    <property type="molecule type" value="Genomic_DNA"/>
</dbReference>
<organism evidence="1 4">
    <name type="scientific">Plasmodium ovale curtisi</name>
    <dbReference type="NCBI Taxonomy" id="864141"/>
    <lineage>
        <taxon>Eukaryota</taxon>
        <taxon>Sar</taxon>
        <taxon>Alveolata</taxon>
        <taxon>Apicomplexa</taxon>
        <taxon>Aconoidasida</taxon>
        <taxon>Haemosporida</taxon>
        <taxon>Plasmodiidae</taxon>
        <taxon>Plasmodium</taxon>
        <taxon>Plasmodium (Plasmodium)</taxon>
    </lineage>
</organism>
<gene>
    <name evidence="2" type="ORF">POVCU1_034490</name>
    <name evidence="1" type="ORF">POVCU2_0037490</name>
</gene>
<sequence>MGYTEGSIYSVSPLKCSTSTACTHAYKNMYNRSQELDGAPGSADVPWGYAGTILNTSVHGGWVNKFGGSNSESATATASAAVDMDEKMEMDVKKWK</sequence>